<comment type="caution">
    <text evidence="1">The sequence shown here is derived from an EMBL/GenBank/DDBJ whole genome shotgun (WGS) entry which is preliminary data.</text>
</comment>
<dbReference type="Proteomes" id="UP001341840">
    <property type="component" value="Unassembled WGS sequence"/>
</dbReference>
<keyword evidence="2" id="KW-1185">Reference proteome</keyword>
<evidence type="ECO:0000313" key="2">
    <source>
        <dbReference type="Proteomes" id="UP001341840"/>
    </source>
</evidence>
<organism evidence="1 2">
    <name type="scientific">Stylosanthes scabra</name>
    <dbReference type="NCBI Taxonomy" id="79078"/>
    <lineage>
        <taxon>Eukaryota</taxon>
        <taxon>Viridiplantae</taxon>
        <taxon>Streptophyta</taxon>
        <taxon>Embryophyta</taxon>
        <taxon>Tracheophyta</taxon>
        <taxon>Spermatophyta</taxon>
        <taxon>Magnoliopsida</taxon>
        <taxon>eudicotyledons</taxon>
        <taxon>Gunneridae</taxon>
        <taxon>Pentapetalae</taxon>
        <taxon>rosids</taxon>
        <taxon>fabids</taxon>
        <taxon>Fabales</taxon>
        <taxon>Fabaceae</taxon>
        <taxon>Papilionoideae</taxon>
        <taxon>50 kb inversion clade</taxon>
        <taxon>dalbergioids sensu lato</taxon>
        <taxon>Dalbergieae</taxon>
        <taxon>Pterocarpus clade</taxon>
        <taxon>Stylosanthes</taxon>
    </lineage>
</organism>
<feature type="non-terminal residue" evidence="1">
    <location>
        <position position="111"/>
    </location>
</feature>
<gene>
    <name evidence="1" type="ORF">PIB30_115026</name>
</gene>
<evidence type="ECO:0000313" key="1">
    <source>
        <dbReference type="EMBL" id="MED6117970.1"/>
    </source>
</evidence>
<accession>A0ABU6R0R4</accession>
<name>A0ABU6R0R4_9FABA</name>
<proteinExistence type="predicted"/>
<sequence length="111" mass="12472">MAVRQLWVVSHDYYDFKYVVGPETTVAMVRDAMTALRGQSKPHLGPVRAVLLNTTTGVMRNLPENFLLFDDALSPQHLLVFRAELDSKMPVEVQEMQQLNVNMEVGVGADI</sequence>
<protein>
    <submittedName>
        <fullName evidence="1">Uncharacterized protein</fullName>
    </submittedName>
</protein>
<dbReference type="EMBL" id="JASCZI010011635">
    <property type="protein sequence ID" value="MED6117970.1"/>
    <property type="molecule type" value="Genomic_DNA"/>
</dbReference>
<reference evidence="1 2" key="1">
    <citation type="journal article" date="2023" name="Plants (Basel)">
        <title>Bridging the Gap: Combining Genomics and Transcriptomics Approaches to Understand Stylosanthes scabra, an Orphan Legume from the Brazilian Caatinga.</title>
        <authorList>
            <person name="Ferreira-Neto J.R.C."/>
            <person name="da Silva M.D."/>
            <person name="Binneck E."/>
            <person name="de Melo N.F."/>
            <person name="da Silva R.H."/>
            <person name="de Melo A.L.T.M."/>
            <person name="Pandolfi V."/>
            <person name="Bustamante F.O."/>
            <person name="Brasileiro-Vidal A.C."/>
            <person name="Benko-Iseppon A.M."/>
        </authorList>
    </citation>
    <scope>NUCLEOTIDE SEQUENCE [LARGE SCALE GENOMIC DNA]</scope>
    <source>
        <tissue evidence="1">Leaves</tissue>
    </source>
</reference>